<accession>F4S5W5</accession>
<gene>
    <name evidence="2" type="ORF">MELLADRAFT_112259</name>
</gene>
<dbReference type="EMBL" id="GL883152">
    <property type="protein sequence ID" value="EGF99994.1"/>
    <property type="molecule type" value="Genomic_DNA"/>
</dbReference>
<feature type="region of interest" description="Disordered" evidence="1">
    <location>
        <begin position="74"/>
        <end position="109"/>
    </location>
</feature>
<name>F4S5W5_MELLP</name>
<evidence type="ECO:0000256" key="1">
    <source>
        <dbReference type="SAM" id="MobiDB-lite"/>
    </source>
</evidence>
<sequence>MAPQSRCFSAPLQKIVKKRVKSHSNAEQELAHLNAAEEAFCAQECETMTARITISNKSKANEVKVDNLDKGVNVKPQGYQKHTPCTPDLNGTWKSLAHENTSSSSVLSR</sequence>
<dbReference type="RefSeq" id="XP_007416792.1">
    <property type="nucleotide sequence ID" value="XM_007416730.1"/>
</dbReference>
<dbReference type="VEuPathDB" id="FungiDB:MELLADRAFT_112259"/>
<dbReference type="GeneID" id="18924622"/>
<organism evidence="3">
    <name type="scientific">Melampsora larici-populina (strain 98AG31 / pathotype 3-4-7)</name>
    <name type="common">Poplar leaf rust fungus</name>
    <dbReference type="NCBI Taxonomy" id="747676"/>
    <lineage>
        <taxon>Eukaryota</taxon>
        <taxon>Fungi</taxon>
        <taxon>Dikarya</taxon>
        <taxon>Basidiomycota</taxon>
        <taxon>Pucciniomycotina</taxon>
        <taxon>Pucciniomycetes</taxon>
        <taxon>Pucciniales</taxon>
        <taxon>Melampsoraceae</taxon>
        <taxon>Melampsora</taxon>
    </lineage>
</organism>
<dbReference type="InParanoid" id="F4S5W5"/>
<dbReference type="AlphaFoldDB" id="F4S5W5"/>
<protein>
    <submittedName>
        <fullName evidence="2">Uncharacterized protein</fullName>
    </submittedName>
</protein>
<feature type="compositionally biased region" description="Polar residues" evidence="1">
    <location>
        <begin position="98"/>
        <end position="109"/>
    </location>
</feature>
<evidence type="ECO:0000313" key="2">
    <source>
        <dbReference type="EMBL" id="EGF99994.1"/>
    </source>
</evidence>
<dbReference type="Proteomes" id="UP000001072">
    <property type="component" value="Unassembled WGS sequence"/>
</dbReference>
<keyword evidence="3" id="KW-1185">Reference proteome</keyword>
<dbReference type="KEGG" id="mlr:MELLADRAFT_112259"/>
<reference evidence="3" key="1">
    <citation type="journal article" date="2011" name="Proc. Natl. Acad. Sci. U.S.A.">
        <title>Obligate biotrophy features unraveled by the genomic analysis of rust fungi.</title>
        <authorList>
            <person name="Duplessis S."/>
            <person name="Cuomo C.A."/>
            <person name="Lin Y.-C."/>
            <person name="Aerts A."/>
            <person name="Tisserant E."/>
            <person name="Veneault-Fourrey C."/>
            <person name="Joly D.L."/>
            <person name="Hacquard S."/>
            <person name="Amselem J."/>
            <person name="Cantarel B.L."/>
            <person name="Chiu R."/>
            <person name="Coutinho P.M."/>
            <person name="Feau N."/>
            <person name="Field M."/>
            <person name="Frey P."/>
            <person name="Gelhaye E."/>
            <person name="Goldberg J."/>
            <person name="Grabherr M.G."/>
            <person name="Kodira C.D."/>
            <person name="Kohler A."/>
            <person name="Kuees U."/>
            <person name="Lindquist E.A."/>
            <person name="Lucas S.M."/>
            <person name="Mago R."/>
            <person name="Mauceli E."/>
            <person name="Morin E."/>
            <person name="Murat C."/>
            <person name="Pangilinan J.L."/>
            <person name="Park R."/>
            <person name="Pearson M."/>
            <person name="Quesneville H."/>
            <person name="Rouhier N."/>
            <person name="Sakthikumar S."/>
            <person name="Salamov A.A."/>
            <person name="Schmutz J."/>
            <person name="Selles B."/>
            <person name="Shapiro H."/>
            <person name="Tanguay P."/>
            <person name="Tuskan G.A."/>
            <person name="Henrissat B."/>
            <person name="Van de Peer Y."/>
            <person name="Rouze P."/>
            <person name="Ellis J.G."/>
            <person name="Dodds P.N."/>
            <person name="Schein J.E."/>
            <person name="Zhong S."/>
            <person name="Hamelin R.C."/>
            <person name="Grigoriev I.V."/>
            <person name="Szabo L.J."/>
            <person name="Martin F."/>
        </authorList>
    </citation>
    <scope>NUCLEOTIDE SEQUENCE [LARGE SCALE GENOMIC DNA]</scope>
    <source>
        <strain evidence="3">98AG31 / pathotype 3-4-7</strain>
    </source>
</reference>
<evidence type="ECO:0000313" key="3">
    <source>
        <dbReference type="Proteomes" id="UP000001072"/>
    </source>
</evidence>
<proteinExistence type="predicted"/>
<dbReference type="HOGENOM" id="CLU_2184548_0_0_1"/>